<accession>A0A9Q3ESR4</accession>
<dbReference type="AlphaFoldDB" id="A0A9Q3ESR4"/>
<feature type="transmembrane region" description="Helical" evidence="1">
    <location>
        <begin position="20"/>
        <end position="41"/>
    </location>
</feature>
<sequence length="101" mass="10770">MRTSRPSGLTGILALNGEMSLSIGTIVFYALLCILLSYSILDLISPHSRVNAGKYDELQNIPLETTTNSTIPSRPSFSLGSDEITGNPEVTIAASDSARRA</sequence>
<evidence type="ECO:0000256" key="1">
    <source>
        <dbReference type="SAM" id="Phobius"/>
    </source>
</evidence>
<gene>
    <name evidence="2" type="ORF">O181_062767</name>
</gene>
<comment type="caution">
    <text evidence="2">The sequence shown here is derived from an EMBL/GenBank/DDBJ whole genome shotgun (WGS) entry which is preliminary data.</text>
</comment>
<keyword evidence="1" id="KW-0812">Transmembrane</keyword>
<reference evidence="2" key="1">
    <citation type="submission" date="2021-03" db="EMBL/GenBank/DDBJ databases">
        <title>Draft genome sequence of rust myrtle Austropuccinia psidii MF-1, a brazilian biotype.</title>
        <authorList>
            <person name="Quecine M.C."/>
            <person name="Pachon D.M.R."/>
            <person name="Bonatelli M.L."/>
            <person name="Correr F.H."/>
            <person name="Franceschini L.M."/>
            <person name="Leite T.F."/>
            <person name="Margarido G.R.A."/>
            <person name="Almeida C.A."/>
            <person name="Ferrarezi J.A."/>
            <person name="Labate C.A."/>
        </authorList>
    </citation>
    <scope>NUCLEOTIDE SEQUENCE</scope>
    <source>
        <strain evidence="2">MF-1</strain>
    </source>
</reference>
<evidence type="ECO:0000313" key="2">
    <source>
        <dbReference type="EMBL" id="MBW0523052.1"/>
    </source>
</evidence>
<dbReference type="Proteomes" id="UP000765509">
    <property type="component" value="Unassembled WGS sequence"/>
</dbReference>
<proteinExistence type="predicted"/>
<evidence type="ECO:0000313" key="3">
    <source>
        <dbReference type="Proteomes" id="UP000765509"/>
    </source>
</evidence>
<keyword evidence="1" id="KW-1133">Transmembrane helix</keyword>
<protein>
    <submittedName>
        <fullName evidence="2">Uncharacterized protein</fullName>
    </submittedName>
</protein>
<organism evidence="2 3">
    <name type="scientific">Austropuccinia psidii MF-1</name>
    <dbReference type="NCBI Taxonomy" id="1389203"/>
    <lineage>
        <taxon>Eukaryota</taxon>
        <taxon>Fungi</taxon>
        <taxon>Dikarya</taxon>
        <taxon>Basidiomycota</taxon>
        <taxon>Pucciniomycotina</taxon>
        <taxon>Pucciniomycetes</taxon>
        <taxon>Pucciniales</taxon>
        <taxon>Sphaerophragmiaceae</taxon>
        <taxon>Austropuccinia</taxon>
    </lineage>
</organism>
<keyword evidence="3" id="KW-1185">Reference proteome</keyword>
<name>A0A9Q3ESR4_9BASI</name>
<keyword evidence="1" id="KW-0472">Membrane</keyword>
<dbReference type="EMBL" id="AVOT02030002">
    <property type="protein sequence ID" value="MBW0523052.1"/>
    <property type="molecule type" value="Genomic_DNA"/>
</dbReference>